<dbReference type="SUPFAM" id="SSF51735">
    <property type="entry name" value="NAD(P)-binding Rossmann-fold domains"/>
    <property type="match status" value="1"/>
</dbReference>
<reference evidence="5" key="1">
    <citation type="journal article" date="2019" name="Int. J. Syst. Evol. Microbiol.">
        <title>The Global Catalogue of Microorganisms (GCM) 10K type strain sequencing project: providing services to taxonomists for standard genome sequencing and annotation.</title>
        <authorList>
            <consortium name="The Broad Institute Genomics Platform"/>
            <consortium name="The Broad Institute Genome Sequencing Center for Infectious Disease"/>
            <person name="Wu L."/>
            <person name="Ma J."/>
        </authorList>
    </citation>
    <scope>NUCLEOTIDE SEQUENCE [LARGE SCALE GENOMIC DNA]</scope>
    <source>
        <strain evidence="5">NBRC 112502</strain>
    </source>
</reference>
<feature type="domain" description="Polysaccharide biosynthesis protein CapD-like" evidence="3">
    <location>
        <begin position="284"/>
        <end position="578"/>
    </location>
</feature>
<proteinExistence type="inferred from homology"/>
<dbReference type="PANTHER" id="PTHR43318:SF1">
    <property type="entry name" value="POLYSACCHARIDE BIOSYNTHESIS PROTEIN EPSC-RELATED"/>
    <property type="match status" value="1"/>
</dbReference>
<accession>A0ABQ6A593</accession>
<comment type="similarity">
    <text evidence="1">Belongs to the polysaccharide synthase family.</text>
</comment>
<comment type="caution">
    <text evidence="4">The sequence shown here is derived from an EMBL/GenBank/DDBJ whole genome shotgun (WGS) entry which is preliminary data.</text>
</comment>
<dbReference type="EMBL" id="BSOS01000041">
    <property type="protein sequence ID" value="GLR66818.1"/>
    <property type="molecule type" value="Genomic_DNA"/>
</dbReference>
<keyword evidence="2" id="KW-1133">Transmembrane helix</keyword>
<dbReference type="InterPro" id="IPR051203">
    <property type="entry name" value="Polysaccharide_Synthase-Rel"/>
</dbReference>
<evidence type="ECO:0000313" key="5">
    <source>
        <dbReference type="Proteomes" id="UP001156641"/>
    </source>
</evidence>
<dbReference type="InterPro" id="IPR003869">
    <property type="entry name" value="Polysac_CapD-like"/>
</dbReference>
<gene>
    <name evidence="4" type="ORF">GCM10010909_14980</name>
</gene>
<dbReference type="CDD" id="cd05237">
    <property type="entry name" value="UDP_invert_4-6DH_SDR_e"/>
    <property type="match status" value="1"/>
</dbReference>
<feature type="transmembrane region" description="Helical" evidence="2">
    <location>
        <begin position="77"/>
        <end position="100"/>
    </location>
</feature>
<keyword evidence="2" id="KW-0812">Transmembrane</keyword>
<evidence type="ECO:0000256" key="1">
    <source>
        <dbReference type="ARBA" id="ARBA00007430"/>
    </source>
</evidence>
<sequence>MSQHSSSRLPVRMAVNILLDGVLAALAVGFSFWLANPASPVPQPHTLPLGGAVAIWLIGVPLGLPRLHWRFISFRDLAVIGAAGAVTAVMLVLLMVGSGIPLPSPAFPVILALALVVFLVSPKFLYRLARIPSSERRTAAQRAVLVGDAPSAELFLTAHHQAAASPYRVIGVISLSARHMGQRLHGLDVFATVEKAEAALARLEQKPDLLIITSGGLAGDRLAGLLAVAARSGIRVLRAPSLTRLAPAEQKLELQPIAIEDLLNRQQVRPDRSGMARLIAGRRVLVTGAGGSIGAELARQVAGFAPAEILLLDNGEYALWQIDLELAELAPEVARHAVIGDVRDAARMTALCKKFRPELVFHAAALKHVPIVEANPLEGLETNVLGTRAVADAAAASGAALMVLISTDKAVNPSSVMGASKRLAEMYCQGLNLEARRGGSQRMRCVTVRFGNVLGSTGSVVPLFRRQLAQGGPLTVTHPEMQRYFMTVREAVELVLQASVAGNGETTLPGGGIFVLDMGAPVKIVDLARQMIRLAGLRPDVDVAIRYTGLRAGEKLFEELFHGGEQAEPTGHEGLLMASPRVSDVRLVAAAIRDIEAACVAADEAAALAALARMVPEFVPAGGLAVFSPAS</sequence>
<feature type="transmembrane region" description="Helical" evidence="2">
    <location>
        <begin position="12"/>
        <end position="35"/>
    </location>
</feature>
<keyword evidence="5" id="KW-1185">Reference proteome</keyword>
<keyword evidence="2" id="KW-0472">Membrane</keyword>
<organism evidence="4 5">
    <name type="scientific">Acidocella aquatica</name>
    <dbReference type="NCBI Taxonomy" id="1922313"/>
    <lineage>
        <taxon>Bacteria</taxon>
        <taxon>Pseudomonadati</taxon>
        <taxon>Pseudomonadota</taxon>
        <taxon>Alphaproteobacteria</taxon>
        <taxon>Acetobacterales</taxon>
        <taxon>Acidocellaceae</taxon>
        <taxon>Acidocella</taxon>
    </lineage>
</organism>
<evidence type="ECO:0000256" key="2">
    <source>
        <dbReference type="SAM" id="Phobius"/>
    </source>
</evidence>
<evidence type="ECO:0000259" key="3">
    <source>
        <dbReference type="Pfam" id="PF02719"/>
    </source>
</evidence>
<protein>
    <submittedName>
        <fullName evidence="4">Polysaccharide biosynthesis protein CapD</fullName>
    </submittedName>
</protein>
<dbReference type="Pfam" id="PF02719">
    <property type="entry name" value="Polysacc_synt_2"/>
    <property type="match status" value="1"/>
</dbReference>
<feature type="transmembrane region" description="Helical" evidence="2">
    <location>
        <begin position="106"/>
        <end position="126"/>
    </location>
</feature>
<dbReference type="InterPro" id="IPR036291">
    <property type="entry name" value="NAD(P)-bd_dom_sf"/>
</dbReference>
<dbReference type="Gene3D" id="3.40.50.720">
    <property type="entry name" value="NAD(P)-binding Rossmann-like Domain"/>
    <property type="match status" value="2"/>
</dbReference>
<dbReference type="PANTHER" id="PTHR43318">
    <property type="entry name" value="UDP-N-ACETYLGLUCOSAMINE 4,6-DEHYDRATASE"/>
    <property type="match status" value="1"/>
</dbReference>
<dbReference type="RefSeq" id="WP_284257523.1">
    <property type="nucleotide sequence ID" value="NZ_BSOS01000041.1"/>
</dbReference>
<feature type="transmembrane region" description="Helical" evidence="2">
    <location>
        <begin position="47"/>
        <end position="65"/>
    </location>
</feature>
<name>A0ABQ6A593_9PROT</name>
<evidence type="ECO:0000313" key="4">
    <source>
        <dbReference type="EMBL" id="GLR66818.1"/>
    </source>
</evidence>
<dbReference type="Proteomes" id="UP001156641">
    <property type="component" value="Unassembled WGS sequence"/>
</dbReference>